<evidence type="ECO:0000313" key="1">
    <source>
        <dbReference type="EMBL" id="CAI9944450.1"/>
    </source>
</evidence>
<proteinExistence type="predicted"/>
<reference evidence="3 5" key="2">
    <citation type="submission" date="2024-07" db="EMBL/GenBank/DDBJ databases">
        <authorList>
            <person name="Akdeniz Z."/>
        </authorList>
    </citation>
    <scope>NUCLEOTIDE SEQUENCE [LARGE SCALE GENOMIC DNA]</scope>
</reference>
<comment type="caution">
    <text evidence="1">The sequence shown here is derived from an EMBL/GenBank/DDBJ whole genome shotgun (WGS) entry which is preliminary data.</text>
</comment>
<sequence length="117" mass="13857">MRPEFVLNQIDEYLSLQQQPKLFSCKSMPSQKTTEVKPVEPKKITKQYRCSQQGCGRPQVLQCGFCRHHLEARETKFLDNFEEVDVTYVKMDKQRAEEIVRNLMQQVQNFRAVNQTM</sequence>
<accession>A0AA86Q084</accession>
<organism evidence="1">
    <name type="scientific">Hexamita inflata</name>
    <dbReference type="NCBI Taxonomy" id="28002"/>
    <lineage>
        <taxon>Eukaryota</taxon>
        <taxon>Metamonada</taxon>
        <taxon>Diplomonadida</taxon>
        <taxon>Hexamitidae</taxon>
        <taxon>Hexamitinae</taxon>
        <taxon>Hexamita</taxon>
    </lineage>
</organism>
<keyword evidence="5" id="KW-1185">Reference proteome</keyword>
<evidence type="ECO:0000313" key="3">
    <source>
        <dbReference type="EMBL" id="CAL6101589.1"/>
    </source>
</evidence>
<protein>
    <submittedName>
        <fullName evidence="3">Hypothetical_protein</fullName>
    </submittedName>
</protein>
<gene>
    <name evidence="1" type="ORF">HINF_LOCUS32095</name>
    <name evidence="2" type="ORF">HINF_LOCUS32100</name>
    <name evidence="3" type="ORF">HINF_LOCUS71262</name>
    <name evidence="4" type="ORF">HINF_LOCUS71267</name>
</gene>
<dbReference type="EMBL" id="CATOUU010000727">
    <property type="protein sequence ID" value="CAI9944450.1"/>
    <property type="molecule type" value="Genomic_DNA"/>
</dbReference>
<reference evidence="1" key="1">
    <citation type="submission" date="2023-06" db="EMBL/GenBank/DDBJ databases">
        <authorList>
            <person name="Kurt Z."/>
        </authorList>
    </citation>
    <scope>NUCLEOTIDE SEQUENCE</scope>
</reference>
<evidence type="ECO:0000313" key="2">
    <source>
        <dbReference type="EMBL" id="CAI9944455.1"/>
    </source>
</evidence>
<evidence type="ECO:0000313" key="5">
    <source>
        <dbReference type="Proteomes" id="UP001642409"/>
    </source>
</evidence>
<dbReference type="Proteomes" id="UP001642409">
    <property type="component" value="Unassembled WGS sequence"/>
</dbReference>
<dbReference type="EMBL" id="CAXDID020000546">
    <property type="protein sequence ID" value="CAL6101599.1"/>
    <property type="molecule type" value="Genomic_DNA"/>
</dbReference>
<dbReference type="EMBL" id="CATOUU010000727">
    <property type="protein sequence ID" value="CAI9944455.1"/>
    <property type="molecule type" value="Genomic_DNA"/>
</dbReference>
<dbReference type="EMBL" id="CAXDID020000546">
    <property type="protein sequence ID" value="CAL6101589.1"/>
    <property type="molecule type" value="Genomic_DNA"/>
</dbReference>
<evidence type="ECO:0000313" key="4">
    <source>
        <dbReference type="EMBL" id="CAL6101599.1"/>
    </source>
</evidence>
<dbReference type="AlphaFoldDB" id="A0AA86Q084"/>
<name>A0AA86Q084_9EUKA</name>